<feature type="transmembrane region" description="Helical" evidence="8">
    <location>
        <begin position="240"/>
        <end position="258"/>
    </location>
</feature>
<dbReference type="AlphaFoldDB" id="A0A917G086"/>
<name>A0A917G086_9NOCA</name>
<dbReference type="EMBL" id="BMCU01000003">
    <property type="protein sequence ID" value="GGG16435.1"/>
    <property type="molecule type" value="Genomic_DNA"/>
</dbReference>
<keyword evidence="3" id="KW-0813">Transport</keyword>
<keyword evidence="7 8" id="KW-0472">Membrane</keyword>
<keyword evidence="5 8" id="KW-0812">Transmembrane</keyword>
<evidence type="ECO:0000256" key="1">
    <source>
        <dbReference type="ARBA" id="ARBA00004651"/>
    </source>
</evidence>
<dbReference type="Gene3D" id="1.20.1720.10">
    <property type="entry name" value="Multidrug resistance protein D"/>
    <property type="match status" value="1"/>
</dbReference>
<evidence type="ECO:0000256" key="6">
    <source>
        <dbReference type="ARBA" id="ARBA00022989"/>
    </source>
</evidence>
<feature type="transmembrane region" description="Helical" evidence="8">
    <location>
        <begin position="178"/>
        <end position="199"/>
    </location>
</feature>
<accession>A0A917G086</accession>
<dbReference type="PRINTS" id="PR01036">
    <property type="entry name" value="TCRTETB"/>
</dbReference>
<reference evidence="10" key="1">
    <citation type="journal article" date="2014" name="Int. J. Syst. Evol. Microbiol.">
        <title>Complete genome sequence of Corynebacterium casei LMG S-19264T (=DSM 44701T), isolated from a smear-ripened cheese.</title>
        <authorList>
            <consortium name="US DOE Joint Genome Institute (JGI-PGF)"/>
            <person name="Walter F."/>
            <person name="Albersmeier A."/>
            <person name="Kalinowski J."/>
            <person name="Ruckert C."/>
        </authorList>
    </citation>
    <scope>NUCLEOTIDE SEQUENCE</scope>
    <source>
        <strain evidence="10">CCM 7905</strain>
    </source>
</reference>
<evidence type="ECO:0000313" key="11">
    <source>
        <dbReference type="Proteomes" id="UP000654257"/>
    </source>
</evidence>
<keyword evidence="6 8" id="KW-1133">Transmembrane helix</keyword>
<evidence type="ECO:0000313" key="10">
    <source>
        <dbReference type="EMBL" id="GGG16435.1"/>
    </source>
</evidence>
<evidence type="ECO:0000256" key="5">
    <source>
        <dbReference type="ARBA" id="ARBA00022692"/>
    </source>
</evidence>
<evidence type="ECO:0000256" key="8">
    <source>
        <dbReference type="SAM" id="Phobius"/>
    </source>
</evidence>
<protein>
    <submittedName>
        <fullName evidence="10">MFS transporter</fullName>
    </submittedName>
</protein>
<dbReference type="Gene3D" id="1.20.1250.20">
    <property type="entry name" value="MFS general substrate transporter like domains"/>
    <property type="match status" value="1"/>
</dbReference>
<reference evidence="10" key="2">
    <citation type="submission" date="2020-09" db="EMBL/GenBank/DDBJ databases">
        <authorList>
            <person name="Sun Q."/>
            <person name="Sedlacek I."/>
        </authorList>
    </citation>
    <scope>NUCLEOTIDE SEQUENCE</scope>
    <source>
        <strain evidence="10">CCM 7905</strain>
    </source>
</reference>
<keyword evidence="4" id="KW-1003">Cell membrane</keyword>
<feature type="transmembrane region" description="Helical" evidence="8">
    <location>
        <begin position="152"/>
        <end position="172"/>
    </location>
</feature>
<dbReference type="RefSeq" id="WP_188545923.1">
    <property type="nucleotide sequence ID" value="NZ_BMCU01000003.1"/>
</dbReference>
<feature type="transmembrane region" description="Helical" evidence="8">
    <location>
        <begin position="211"/>
        <end position="228"/>
    </location>
</feature>
<feature type="transmembrane region" description="Helical" evidence="8">
    <location>
        <begin position="62"/>
        <end position="82"/>
    </location>
</feature>
<feature type="transmembrane region" description="Helical" evidence="8">
    <location>
        <begin position="347"/>
        <end position="365"/>
    </location>
</feature>
<dbReference type="NCBIfam" id="TIGR00711">
    <property type="entry name" value="efflux_EmrB"/>
    <property type="match status" value="1"/>
</dbReference>
<feature type="transmembrane region" description="Helical" evidence="8">
    <location>
        <begin position="279"/>
        <end position="302"/>
    </location>
</feature>
<dbReference type="PROSITE" id="PS50850">
    <property type="entry name" value="MFS"/>
    <property type="match status" value="1"/>
</dbReference>
<organism evidence="10 11">
    <name type="scientific">Rhodococcoides trifolii</name>
    <dbReference type="NCBI Taxonomy" id="908250"/>
    <lineage>
        <taxon>Bacteria</taxon>
        <taxon>Bacillati</taxon>
        <taxon>Actinomycetota</taxon>
        <taxon>Actinomycetes</taxon>
        <taxon>Mycobacteriales</taxon>
        <taxon>Nocardiaceae</taxon>
        <taxon>Rhodococcoides</taxon>
    </lineage>
</organism>
<evidence type="ECO:0000256" key="4">
    <source>
        <dbReference type="ARBA" id="ARBA00022475"/>
    </source>
</evidence>
<dbReference type="CDD" id="cd17503">
    <property type="entry name" value="MFS_LmrB_MDR_like"/>
    <property type="match status" value="1"/>
</dbReference>
<evidence type="ECO:0000256" key="3">
    <source>
        <dbReference type="ARBA" id="ARBA00022448"/>
    </source>
</evidence>
<dbReference type="PANTHER" id="PTHR42718:SF9">
    <property type="entry name" value="MAJOR FACILITATOR SUPERFAMILY MULTIDRUG TRANSPORTER MFSC"/>
    <property type="match status" value="1"/>
</dbReference>
<feature type="transmembrane region" description="Helical" evidence="8">
    <location>
        <begin position="120"/>
        <end position="140"/>
    </location>
</feature>
<comment type="subcellular location">
    <subcellularLocation>
        <location evidence="1">Cell membrane</location>
        <topology evidence="1">Multi-pass membrane protein</topology>
    </subcellularLocation>
</comment>
<dbReference type="InterPro" id="IPR036259">
    <property type="entry name" value="MFS_trans_sf"/>
</dbReference>
<keyword evidence="11" id="KW-1185">Reference proteome</keyword>
<feature type="transmembrane region" description="Helical" evidence="8">
    <location>
        <begin position="452"/>
        <end position="474"/>
    </location>
</feature>
<dbReference type="InterPro" id="IPR020846">
    <property type="entry name" value="MFS_dom"/>
</dbReference>
<dbReference type="InterPro" id="IPR011701">
    <property type="entry name" value="MFS"/>
</dbReference>
<proteinExistence type="inferred from homology"/>
<dbReference type="Pfam" id="PF07690">
    <property type="entry name" value="MFS_1"/>
    <property type="match status" value="1"/>
</dbReference>
<evidence type="ECO:0000256" key="7">
    <source>
        <dbReference type="ARBA" id="ARBA00023136"/>
    </source>
</evidence>
<dbReference type="Proteomes" id="UP000654257">
    <property type="component" value="Unassembled WGS sequence"/>
</dbReference>
<dbReference type="GO" id="GO:0005886">
    <property type="term" value="C:plasma membrane"/>
    <property type="evidence" value="ECO:0007669"/>
    <property type="project" value="UniProtKB-SubCell"/>
</dbReference>
<feature type="transmembrane region" description="Helical" evidence="8">
    <location>
        <begin position="23"/>
        <end position="50"/>
    </location>
</feature>
<comment type="similarity">
    <text evidence="2">Belongs to the major facilitator superfamily. EmrB family.</text>
</comment>
<dbReference type="PANTHER" id="PTHR42718">
    <property type="entry name" value="MAJOR FACILITATOR SUPERFAMILY MULTIDRUG TRANSPORTER MFSC"/>
    <property type="match status" value="1"/>
</dbReference>
<evidence type="ECO:0000256" key="2">
    <source>
        <dbReference type="ARBA" id="ARBA00008537"/>
    </source>
</evidence>
<dbReference type="SUPFAM" id="SSF103473">
    <property type="entry name" value="MFS general substrate transporter"/>
    <property type="match status" value="1"/>
</dbReference>
<feature type="transmembrane region" description="Helical" evidence="8">
    <location>
        <begin position="371"/>
        <end position="389"/>
    </location>
</feature>
<dbReference type="InterPro" id="IPR004638">
    <property type="entry name" value="EmrB-like"/>
</dbReference>
<feature type="domain" description="Major facilitator superfamily (MFS) profile" evidence="9">
    <location>
        <begin position="24"/>
        <end position="479"/>
    </location>
</feature>
<gene>
    <name evidence="10" type="ORF">GCM10007304_33190</name>
</gene>
<comment type="caution">
    <text evidence="10">The sequence shown here is derived from an EMBL/GenBank/DDBJ whole genome shotgun (WGS) entry which is preliminary data.</text>
</comment>
<feature type="transmembrane region" description="Helical" evidence="8">
    <location>
        <begin position="314"/>
        <end position="335"/>
    </location>
</feature>
<evidence type="ECO:0000259" key="9">
    <source>
        <dbReference type="PROSITE" id="PS50850"/>
    </source>
</evidence>
<dbReference type="GO" id="GO:0022857">
    <property type="term" value="F:transmembrane transporter activity"/>
    <property type="evidence" value="ECO:0007669"/>
    <property type="project" value="InterPro"/>
</dbReference>
<sequence length="495" mass="51098">MQTHDTNADARPADSALPPGSKLLIGVLVVAAFVMILNETIMSVALPSLMVDLSISATTAQWLTTGFLLTMAVVIPTTGYLFQRFTLRQVFIAAMTLFSLGTLLAASAPGFEILLAGRVVQAAGTAIMLPLLMTTVLGVVPASQRGRMMGVISIVIAVAPAVGPTISGIILDLSNWRWMFWLVLPIALVAFGVGAKLVVDINESRKAPLDALSVMLSAFAFGGIVYGLSTIGHSSGDSSVPVWVPLAVGVAALVVFVLRQLSRQERGLALLDLRPFSTPAFSIGLGMIAISMMALFGALILLPMYLQNVRGLDTLTTGLMLLPGGLLMGLLAPFVGRVFDRVGPRPLVVPGSVVVSAALWLMTVLDSQSALALVIGIHMLLSAGLALIMTPLMTSSLGSLPAELYSHGSAIFNTIQQLAGAAGTALFVTVMSNTAASRLAGGAPDVDASQSGIHTAFLCGGAVSLVAVAASLFVRTPAATGAPEPKASDEVLSAS</sequence>
<feature type="transmembrane region" description="Helical" evidence="8">
    <location>
        <begin position="410"/>
        <end position="432"/>
    </location>
</feature>
<feature type="transmembrane region" description="Helical" evidence="8">
    <location>
        <begin position="89"/>
        <end position="108"/>
    </location>
</feature>